<evidence type="ECO:0000256" key="4">
    <source>
        <dbReference type="ARBA" id="ARBA00022722"/>
    </source>
</evidence>
<comment type="cofactor">
    <cofactor evidence="1">
        <name>a divalent metal cation</name>
        <dbReference type="ChEBI" id="CHEBI:60240"/>
    </cofactor>
</comment>
<evidence type="ECO:0000259" key="8">
    <source>
        <dbReference type="Pfam" id="PF13359"/>
    </source>
</evidence>
<comment type="subcellular location">
    <subcellularLocation>
        <location evidence="2">Nucleus</location>
    </subcellularLocation>
</comment>
<dbReference type="InterPro" id="IPR027806">
    <property type="entry name" value="HARBI1_dom"/>
</dbReference>
<dbReference type="EMBL" id="JAKMXF010000108">
    <property type="protein sequence ID" value="KAI6658137.1"/>
    <property type="molecule type" value="Genomic_DNA"/>
</dbReference>
<keyword evidence="4" id="KW-0540">Nuclease</keyword>
<reference evidence="9 10" key="1">
    <citation type="journal article" date="2023" name="BMC Biol.">
        <title>The compact genome of the sponge Oopsacas minuta (Hexactinellida) is lacking key metazoan core genes.</title>
        <authorList>
            <person name="Santini S."/>
            <person name="Schenkelaars Q."/>
            <person name="Jourda C."/>
            <person name="Duchesne M."/>
            <person name="Belahbib H."/>
            <person name="Rocher C."/>
            <person name="Selva M."/>
            <person name="Riesgo A."/>
            <person name="Vervoort M."/>
            <person name="Leys S.P."/>
            <person name="Kodjabachian L."/>
            <person name="Le Bivic A."/>
            <person name="Borchiellini C."/>
            <person name="Claverie J.M."/>
            <person name="Renard E."/>
        </authorList>
    </citation>
    <scope>NUCLEOTIDE SEQUENCE [LARGE SCALE GENOMIC DNA]</scope>
    <source>
        <strain evidence="9">SPO-2</strain>
    </source>
</reference>
<proteinExistence type="inferred from homology"/>
<evidence type="ECO:0000256" key="7">
    <source>
        <dbReference type="ARBA" id="ARBA00023242"/>
    </source>
</evidence>
<evidence type="ECO:0000313" key="9">
    <source>
        <dbReference type="EMBL" id="KAI6658137.1"/>
    </source>
</evidence>
<accession>A0AAV7KAG7</accession>
<keyword evidence="6" id="KW-0378">Hydrolase</keyword>
<evidence type="ECO:0000256" key="3">
    <source>
        <dbReference type="ARBA" id="ARBA00006958"/>
    </source>
</evidence>
<feature type="domain" description="DDE Tnp4" evidence="8">
    <location>
        <begin position="112"/>
        <end position="226"/>
    </location>
</feature>
<evidence type="ECO:0000313" key="10">
    <source>
        <dbReference type="Proteomes" id="UP001165289"/>
    </source>
</evidence>
<dbReference type="GO" id="GO:0005634">
    <property type="term" value="C:nucleus"/>
    <property type="evidence" value="ECO:0007669"/>
    <property type="project" value="UniProtKB-SubCell"/>
</dbReference>
<keyword evidence="7" id="KW-0539">Nucleus</keyword>
<dbReference type="AlphaFoldDB" id="A0AAV7KAG7"/>
<gene>
    <name evidence="9" type="ORF">LOD99_11131</name>
</gene>
<dbReference type="PANTHER" id="PTHR22930:SF85">
    <property type="entry name" value="GH03217P-RELATED"/>
    <property type="match status" value="1"/>
</dbReference>
<keyword evidence="10" id="KW-1185">Reference proteome</keyword>
<comment type="similarity">
    <text evidence="3">Belongs to the HARBI1 family.</text>
</comment>
<dbReference type="GO" id="GO:0016787">
    <property type="term" value="F:hydrolase activity"/>
    <property type="evidence" value="ECO:0007669"/>
    <property type="project" value="UniProtKB-KW"/>
</dbReference>
<dbReference type="PANTHER" id="PTHR22930">
    <property type="match status" value="1"/>
</dbReference>
<keyword evidence="5" id="KW-0479">Metal-binding</keyword>
<dbReference type="InterPro" id="IPR045249">
    <property type="entry name" value="HARBI1-like"/>
</dbReference>
<evidence type="ECO:0000256" key="6">
    <source>
        <dbReference type="ARBA" id="ARBA00022801"/>
    </source>
</evidence>
<organism evidence="9 10">
    <name type="scientific">Oopsacas minuta</name>
    <dbReference type="NCBI Taxonomy" id="111878"/>
    <lineage>
        <taxon>Eukaryota</taxon>
        <taxon>Metazoa</taxon>
        <taxon>Porifera</taxon>
        <taxon>Hexactinellida</taxon>
        <taxon>Hexasterophora</taxon>
        <taxon>Lyssacinosida</taxon>
        <taxon>Leucopsacidae</taxon>
        <taxon>Oopsacas</taxon>
    </lineage>
</organism>
<dbReference type="Pfam" id="PF13359">
    <property type="entry name" value="DDE_Tnp_4"/>
    <property type="match status" value="1"/>
</dbReference>
<dbReference type="GO" id="GO:0004518">
    <property type="term" value="F:nuclease activity"/>
    <property type="evidence" value="ECO:0007669"/>
    <property type="project" value="UniProtKB-KW"/>
</dbReference>
<evidence type="ECO:0000256" key="2">
    <source>
        <dbReference type="ARBA" id="ARBA00004123"/>
    </source>
</evidence>
<dbReference type="Proteomes" id="UP001165289">
    <property type="component" value="Unassembled WGS sequence"/>
</dbReference>
<dbReference type="GO" id="GO:0046872">
    <property type="term" value="F:metal ion binding"/>
    <property type="evidence" value="ECO:0007669"/>
    <property type="project" value="UniProtKB-KW"/>
</dbReference>
<sequence>MRLSCLDLQADLVQLVTTQLAVTLQILATDSFQTVVASAHGISQPFVSNFVRGVRDVLCSIAKEYIQFQTAARQMGMQHGLMEKFGFPKVLGCIDGTHIPIVPPSTNEEIYVNLVEWPGITHDAFIWRQLGIKLKITSKEIPIIDGWFLGDSGFPLRPNLMTPLLSPVTPRERRYNRAFLKTRKTIECSFGIWKSRWRSMDKTGGSLCYRPERVCKLILSSMILHNLCVVCCLQIDIENLESDMPYTETEDTEHSDNRILVRENIFINYFT</sequence>
<comment type="caution">
    <text evidence="9">The sequence shown here is derived from an EMBL/GenBank/DDBJ whole genome shotgun (WGS) entry which is preliminary data.</text>
</comment>
<evidence type="ECO:0000256" key="1">
    <source>
        <dbReference type="ARBA" id="ARBA00001968"/>
    </source>
</evidence>
<evidence type="ECO:0000256" key="5">
    <source>
        <dbReference type="ARBA" id="ARBA00022723"/>
    </source>
</evidence>
<name>A0AAV7KAG7_9METZ</name>
<protein>
    <submittedName>
        <fullName evidence="9">Nuclease HARBI1</fullName>
    </submittedName>
</protein>